<keyword evidence="4" id="KW-0804">Transcription</keyword>
<organism evidence="6 7">
    <name type="scientific">Saliniramus fredricksonii</name>
    <dbReference type="NCBI Taxonomy" id="1653334"/>
    <lineage>
        <taxon>Bacteria</taxon>
        <taxon>Pseudomonadati</taxon>
        <taxon>Pseudomonadota</taxon>
        <taxon>Alphaproteobacteria</taxon>
        <taxon>Hyphomicrobiales</taxon>
        <taxon>Salinarimonadaceae</taxon>
        <taxon>Saliniramus</taxon>
    </lineage>
</organism>
<keyword evidence="2" id="KW-0805">Transcription regulation</keyword>
<dbReference type="InterPro" id="IPR010982">
    <property type="entry name" value="Lambda_DNA-bd_dom_sf"/>
</dbReference>
<comment type="caution">
    <text evidence="6">The sequence shown here is derived from an EMBL/GenBank/DDBJ whole genome shotgun (WGS) entry which is preliminary data.</text>
</comment>
<reference evidence="6 7" key="1">
    <citation type="submission" date="2015-09" db="EMBL/GenBank/DDBJ databases">
        <title>Identification and resolution of microdiversity through metagenomic sequencing of parallel consortia.</title>
        <authorList>
            <person name="Nelson W.C."/>
            <person name="Romine M.F."/>
            <person name="Lindemann S.R."/>
        </authorList>
    </citation>
    <scope>NUCLEOTIDE SEQUENCE [LARGE SCALE GENOMIC DNA]</scope>
    <source>
        <strain evidence="6">HL-109</strain>
    </source>
</reference>
<dbReference type="PATRIC" id="fig|1653334.4.peg.1158"/>
<comment type="similarity">
    <text evidence="1">Belongs to the short-chain fatty acyl-CoA assimilation regulator (ScfR) family.</text>
</comment>
<dbReference type="Gene3D" id="1.10.260.40">
    <property type="entry name" value="lambda repressor-like DNA-binding domains"/>
    <property type="match status" value="1"/>
</dbReference>
<keyword evidence="3" id="KW-0238">DNA-binding</keyword>
<dbReference type="GO" id="GO:0003700">
    <property type="term" value="F:DNA-binding transcription factor activity"/>
    <property type="evidence" value="ECO:0007669"/>
    <property type="project" value="TreeGrafter"/>
</dbReference>
<dbReference type="InterPro" id="IPR050807">
    <property type="entry name" value="TransReg_Diox_bact_type"/>
</dbReference>
<dbReference type="Pfam" id="PF01381">
    <property type="entry name" value="HTH_3"/>
    <property type="match status" value="1"/>
</dbReference>
<dbReference type="Proteomes" id="UP000050497">
    <property type="component" value="Unassembled WGS sequence"/>
</dbReference>
<dbReference type="Pfam" id="PF06114">
    <property type="entry name" value="Peptidase_M78"/>
    <property type="match status" value="1"/>
</dbReference>
<evidence type="ECO:0000256" key="3">
    <source>
        <dbReference type="ARBA" id="ARBA00023125"/>
    </source>
</evidence>
<protein>
    <submittedName>
        <fullName evidence="6">Xre family transcriptional regulator</fullName>
    </submittedName>
</protein>
<evidence type="ECO:0000256" key="2">
    <source>
        <dbReference type="ARBA" id="ARBA00023015"/>
    </source>
</evidence>
<dbReference type="PANTHER" id="PTHR46797">
    <property type="entry name" value="HTH-TYPE TRANSCRIPTIONAL REGULATOR"/>
    <property type="match status" value="1"/>
</dbReference>
<dbReference type="InterPro" id="IPR010359">
    <property type="entry name" value="IrrE_HExxH"/>
</dbReference>
<feature type="domain" description="HTH cro/C1-type" evidence="5">
    <location>
        <begin position="33"/>
        <end position="87"/>
    </location>
</feature>
<sequence length="495" mass="55335">MRLLLICKIVKICKKATLMSDDAARKIMAGGRLRRLRQELGLSQTGMATELGISVSYLNLIERNQRPVTAQVLIRLAEVYDIDPREFAREEELRIVGELEEIFADPLFRDSPVPRGALREIADTTPTLATAIQRLYAAYGQLREGGPLAHGPGDADRAEGAAPEQPVERVRDFLHAANNHFPELEAAAERVAQELGESGPNLFFALSERLRERHGLRVQILPVDVMQSALRRFDRHRRRLMISELVEPSGRTFQAAYQLAFAECAETIARIADTLESRDGSVRRLVRITLANYFAAAVMMPYAPFLQAAEALAYDVEVLCARFGASFEQVAHRLTTLARPSARGVPFFLVRVDTAGNVSKRFSSGSFPFSRFGGTCPRWNLHHSFRAPGRVLCDVVELPDGARWFSLARTVRRNAQAWGEPEAQFTIGLGCELKYASRLVYAKGMDWKLREPTPIGVNCRLCERQNCAQRAAPPILRQLSVDETTRGVSPFAFEN</sequence>
<dbReference type="PANTHER" id="PTHR46797:SF23">
    <property type="entry name" value="HTH-TYPE TRANSCRIPTIONAL REGULATOR SUTR"/>
    <property type="match status" value="1"/>
</dbReference>
<evidence type="ECO:0000256" key="1">
    <source>
        <dbReference type="ARBA" id="ARBA00007227"/>
    </source>
</evidence>
<accession>A0A0P7X3E4</accession>
<dbReference type="InterPro" id="IPR018653">
    <property type="entry name" value="ScfR_C"/>
</dbReference>
<dbReference type="SMART" id="SM00530">
    <property type="entry name" value="HTH_XRE"/>
    <property type="match status" value="1"/>
</dbReference>
<dbReference type="PROSITE" id="PS50943">
    <property type="entry name" value="HTH_CROC1"/>
    <property type="match status" value="1"/>
</dbReference>
<dbReference type="Pfam" id="PF09856">
    <property type="entry name" value="ScfRs"/>
    <property type="match status" value="1"/>
</dbReference>
<dbReference type="PIRSF" id="PIRSF019251">
    <property type="entry name" value="Rv0465c"/>
    <property type="match status" value="1"/>
</dbReference>
<dbReference type="EMBL" id="LJSX01000036">
    <property type="protein sequence ID" value="KPQ09048.1"/>
    <property type="molecule type" value="Genomic_DNA"/>
</dbReference>
<evidence type="ECO:0000313" key="6">
    <source>
        <dbReference type="EMBL" id="KPQ09048.1"/>
    </source>
</evidence>
<dbReference type="GO" id="GO:0005829">
    <property type="term" value="C:cytosol"/>
    <property type="evidence" value="ECO:0007669"/>
    <property type="project" value="TreeGrafter"/>
</dbReference>
<dbReference type="InterPro" id="IPR026281">
    <property type="entry name" value="HTH_RamB"/>
</dbReference>
<name>A0A0P7X3E4_9HYPH</name>
<dbReference type="SUPFAM" id="SSF47413">
    <property type="entry name" value="lambda repressor-like DNA-binding domains"/>
    <property type="match status" value="1"/>
</dbReference>
<dbReference type="GO" id="GO:0003677">
    <property type="term" value="F:DNA binding"/>
    <property type="evidence" value="ECO:0007669"/>
    <property type="project" value="UniProtKB-KW"/>
</dbReference>
<gene>
    <name evidence="6" type="ORF">HLUCCO17_16385</name>
</gene>
<evidence type="ECO:0000259" key="5">
    <source>
        <dbReference type="PROSITE" id="PS50943"/>
    </source>
</evidence>
<dbReference type="STRING" id="1653334.GA0071312_0235"/>
<evidence type="ECO:0000313" key="7">
    <source>
        <dbReference type="Proteomes" id="UP000050497"/>
    </source>
</evidence>
<dbReference type="AlphaFoldDB" id="A0A0P7X3E4"/>
<evidence type="ECO:0000256" key="4">
    <source>
        <dbReference type="ARBA" id="ARBA00023163"/>
    </source>
</evidence>
<proteinExistence type="inferred from homology"/>
<dbReference type="InterPro" id="IPR001387">
    <property type="entry name" value="Cro/C1-type_HTH"/>
</dbReference>
<dbReference type="CDD" id="cd00093">
    <property type="entry name" value="HTH_XRE"/>
    <property type="match status" value="1"/>
</dbReference>